<organism evidence="1 2">
    <name type="scientific">Scytonema hofmannii PCC 7110</name>
    <dbReference type="NCBI Taxonomy" id="128403"/>
    <lineage>
        <taxon>Bacteria</taxon>
        <taxon>Bacillati</taxon>
        <taxon>Cyanobacteriota</taxon>
        <taxon>Cyanophyceae</taxon>
        <taxon>Nostocales</taxon>
        <taxon>Scytonemataceae</taxon>
        <taxon>Scytonema</taxon>
    </lineage>
</organism>
<evidence type="ECO:0008006" key="3">
    <source>
        <dbReference type="Google" id="ProtNLM"/>
    </source>
</evidence>
<keyword evidence="2" id="KW-1185">Reference proteome</keyword>
<sequence>MTSQYYVSTIPTVGTLASNIVVVPQSYRSQYRYPFATTKNTPSSFYSLQVMSAKTNQSKRNIIFRLKLTEEEKEDLSALAETAGMGKNLSKFARYCIFRRHIASPVPTINRQTYWLLARISDDLNLISQAVKLAVSTGQAIAPDPRVEIEKAMPLLAEVRLLLLGQATETIIEDGEGEA</sequence>
<evidence type="ECO:0000313" key="2">
    <source>
        <dbReference type="Proteomes" id="UP000076925"/>
    </source>
</evidence>
<dbReference type="InterPro" id="IPR053842">
    <property type="entry name" value="NikA-like"/>
</dbReference>
<dbReference type="EMBL" id="ANNX02000064">
    <property type="protein sequence ID" value="KYC34905.1"/>
    <property type="molecule type" value="Genomic_DNA"/>
</dbReference>
<dbReference type="OrthoDB" id="489093at2"/>
<reference evidence="1 2" key="1">
    <citation type="journal article" date="2013" name="Genome Biol. Evol.">
        <title>Genomes of Stigonematalean cyanobacteria (subsection V) and the evolution of oxygenic photosynthesis from prokaryotes to plastids.</title>
        <authorList>
            <person name="Dagan T."/>
            <person name="Roettger M."/>
            <person name="Stucken K."/>
            <person name="Landan G."/>
            <person name="Koch R."/>
            <person name="Major P."/>
            <person name="Gould S.B."/>
            <person name="Goremykin V.V."/>
            <person name="Rippka R."/>
            <person name="Tandeau de Marsac N."/>
            <person name="Gugger M."/>
            <person name="Lockhart P.J."/>
            <person name="Allen J.F."/>
            <person name="Brune I."/>
            <person name="Maus I."/>
            <person name="Puhler A."/>
            <person name="Martin W.F."/>
        </authorList>
    </citation>
    <scope>NUCLEOTIDE SEQUENCE [LARGE SCALE GENOMIC DNA]</scope>
    <source>
        <strain evidence="1 2">PCC 7110</strain>
    </source>
</reference>
<comment type="caution">
    <text evidence="1">The sequence shown here is derived from an EMBL/GenBank/DDBJ whole genome shotgun (WGS) entry which is preliminary data.</text>
</comment>
<protein>
    <recommendedName>
        <fullName evidence="3">Mobilization protein</fullName>
    </recommendedName>
</protein>
<dbReference type="Proteomes" id="UP000076925">
    <property type="component" value="Unassembled WGS sequence"/>
</dbReference>
<name>A0A139WR37_9CYAN</name>
<dbReference type="STRING" id="128403.WA1_50230"/>
<dbReference type="Pfam" id="PF21983">
    <property type="entry name" value="NikA-like"/>
    <property type="match status" value="1"/>
</dbReference>
<proteinExistence type="predicted"/>
<dbReference type="RefSeq" id="WP_017741098.1">
    <property type="nucleotide sequence ID" value="NZ_KQ976355.1"/>
</dbReference>
<accession>A0A139WR37</accession>
<gene>
    <name evidence="1" type="ORF">WA1_50230</name>
</gene>
<dbReference type="AlphaFoldDB" id="A0A139WR37"/>
<evidence type="ECO:0000313" key="1">
    <source>
        <dbReference type="EMBL" id="KYC34905.1"/>
    </source>
</evidence>